<sequence length="201" mass="22458">MRSALEWAQVQALVGDGVSEREIARRLGMNRRTVARLAASAEPPRYRRAAAGSKLDPFEPVLRRLLAEWPQIKAPRATELLRDEYGYDGSVDLVKRRLRALRPRPVRPAQRTGYRPGQVLQLDWAEMPTRLVIDGQERRVYALVASLPYSGAQSASFSFEMTVEAFLEGHVHAAAVARVASQLVVYEPVEILSAAAVEREP</sequence>
<name>A0A7M2YUL0_9ACTN</name>
<dbReference type="EMBL" id="QQZY01000031">
    <property type="protein sequence ID" value="RDI73157.1"/>
    <property type="molecule type" value="Genomic_DNA"/>
</dbReference>
<keyword evidence="4" id="KW-0233">DNA recombination</keyword>
<dbReference type="PANTHER" id="PTHR35004">
    <property type="entry name" value="TRANSPOSASE RV3428C-RELATED"/>
    <property type="match status" value="1"/>
</dbReference>
<evidence type="ECO:0000256" key="3">
    <source>
        <dbReference type="ARBA" id="ARBA00023125"/>
    </source>
</evidence>
<reference evidence="6 7" key="1">
    <citation type="submission" date="2018-07" db="EMBL/GenBank/DDBJ databases">
        <title>High-quality-draft genome sequence of Gaiella occulta.</title>
        <authorList>
            <person name="Severino R."/>
            <person name="Froufe H.J.C."/>
            <person name="Rainey F.A."/>
            <person name="Barroso C."/>
            <person name="Albuquerque L."/>
            <person name="Lobo-Da-Cunha A."/>
            <person name="Da Costa M.S."/>
            <person name="Egas C."/>
        </authorList>
    </citation>
    <scope>NUCLEOTIDE SEQUENCE [LARGE SCALE GENOMIC DNA]</scope>
    <source>
        <strain evidence="6 7">F2-233</strain>
    </source>
</reference>
<evidence type="ECO:0000256" key="4">
    <source>
        <dbReference type="ARBA" id="ARBA00023172"/>
    </source>
</evidence>
<keyword evidence="7" id="KW-1185">Reference proteome</keyword>
<comment type="caution">
    <text evidence="6">The sequence shown here is derived from an EMBL/GenBank/DDBJ whole genome shotgun (WGS) entry which is preliminary data.</text>
</comment>
<evidence type="ECO:0000313" key="7">
    <source>
        <dbReference type="Proteomes" id="UP000254134"/>
    </source>
</evidence>
<evidence type="ECO:0000256" key="1">
    <source>
        <dbReference type="ARBA" id="ARBA00009277"/>
    </source>
</evidence>
<dbReference type="GO" id="GO:0003677">
    <property type="term" value="F:DNA binding"/>
    <property type="evidence" value="ECO:0007669"/>
    <property type="project" value="UniProtKB-KW"/>
</dbReference>
<evidence type="ECO:0000313" key="6">
    <source>
        <dbReference type="EMBL" id="RDI73157.1"/>
    </source>
</evidence>
<reference evidence="7" key="2">
    <citation type="journal article" date="2019" name="MicrobiologyOpen">
        <title>High-quality draft genome sequence of Gaiella occulta isolated from a 150 meter deep mineral water borehole and comparison with the genome sequences of other deep-branching lineages of the phylum Actinobacteria.</title>
        <authorList>
            <person name="Severino R."/>
            <person name="Froufe H.J.C."/>
            <person name="Barroso C."/>
            <person name="Albuquerque L."/>
            <person name="Lobo-da-Cunha A."/>
            <person name="da Costa M.S."/>
            <person name="Egas C."/>
        </authorList>
    </citation>
    <scope>NUCLEOTIDE SEQUENCE [LARGE SCALE GENOMIC DNA]</scope>
    <source>
        <strain evidence="7">F2-233</strain>
    </source>
</reference>
<keyword evidence="6" id="KW-0371">Homeobox</keyword>
<protein>
    <submittedName>
        <fullName evidence="6">Homeodomain-like domain</fullName>
    </submittedName>
</protein>
<dbReference type="InterPro" id="IPR009057">
    <property type="entry name" value="Homeodomain-like_sf"/>
</dbReference>
<dbReference type="SUPFAM" id="SSF46689">
    <property type="entry name" value="Homeodomain-like"/>
    <property type="match status" value="1"/>
</dbReference>
<dbReference type="AlphaFoldDB" id="A0A7M2YUL0"/>
<comment type="similarity">
    <text evidence="1">Belongs to the transposase IS21/IS408/IS1162 family.</text>
</comment>
<dbReference type="GO" id="GO:0006310">
    <property type="term" value="P:DNA recombination"/>
    <property type="evidence" value="ECO:0007669"/>
    <property type="project" value="UniProtKB-KW"/>
</dbReference>
<accession>A0A7M2YUL0</accession>
<dbReference type="PROSITE" id="PS50531">
    <property type="entry name" value="HTH_IS21"/>
    <property type="match status" value="1"/>
</dbReference>
<evidence type="ECO:0000256" key="2">
    <source>
        <dbReference type="ARBA" id="ARBA00022578"/>
    </source>
</evidence>
<feature type="domain" description="HTH IS21-type" evidence="5">
    <location>
        <begin position="5"/>
        <end position="66"/>
    </location>
</feature>
<keyword evidence="2" id="KW-0815">Transposition</keyword>
<dbReference type="Proteomes" id="UP000254134">
    <property type="component" value="Unassembled WGS sequence"/>
</dbReference>
<evidence type="ECO:0000259" key="5">
    <source>
        <dbReference type="PROSITE" id="PS50531"/>
    </source>
</evidence>
<gene>
    <name evidence="6" type="ORF">Gocc_3118</name>
</gene>
<dbReference type="InterPro" id="IPR017894">
    <property type="entry name" value="HTH_IS21_transposase_type"/>
</dbReference>
<proteinExistence type="inferred from homology"/>
<keyword evidence="3 6" id="KW-0238">DNA-binding</keyword>
<dbReference type="GO" id="GO:0032196">
    <property type="term" value="P:transposition"/>
    <property type="evidence" value="ECO:0007669"/>
    <property type="project" value="UniProtKB-KW"/>
</dbReference>
<organism evidence="6 7">
    <name type="scientific">Gaiella occulta</name>
    <dbReference type="NCBI Taxonomy" id="1002870"/>
    <lineage>
        <taxon>Bacteria</taxon>
        <taxon>Bacillati</taxon>
        <taxon>Actinomycetota</taxon>
        <taxon>Thermoleophilia</taxon>
        <taxon>Gaiellales</taxon>
        <taxon>Gaiellaceae</taxon>
        <taxon>Gaiella</taxon>
    </lineage>
</organism>